<keyword evidence="4" id="KW-0233">DNA recombination</keyword>
<dbReference type="InterPro" id="IPR050090">
    <property type="entry name" value="Tyrosine_recombinase_XerCD"/>
</dbReference>
<dbReference type="Proteomes" id="UP000092565">
    <property type="component" value="Chromosome"/>
</dbReference>
<dbReference type="GO" id="GO:0003677">
    <property type="term" value="F:DNA binding"/>
    <property type="evidence" value="ECO:0007669"/>
    <property type="project" value="UniProtKB-KW"/>
</dbReference>
<dbReference type="OrthoDB" id="7510934at2"/>
<dbReference type="InterPro" id="IPR002104">
    <property type="entry name" value="Integrase_catalytic"/>
</dbReference>
<organism evidence="6 7">
    <name type="scientific">Phaeobacter gallaeciensis</name>
    <dbReference type="NCBI Taxonomy" id="60890"/>
    <lineage>
        <taxon>Bacteria</taxon>
        <taxon>Pseudomonadati</taxon>
        <taxon>Pseudomonadota</taxon>
        <taxon>Alphaproteobacteria</taxon>
        <taxon>Rhodobacterales</taxon>
        <taxon>Roseobacteraceae</taxon>
        <taxon>Phaeobacter</taxon>
    </lineage>
</organism>
<comment type="similarity">
    <text evidence="1">Belongs to the 'phage' integrase family.</text>
</comment>
<dbReference type="PROSITE" id="PS51898">
    <property type="entry name" value="TYR_RECOMBINASE"/>
    <property type="match status" value="1"/>
</dbReference>
<keyword evidence="7" id="KW-1185">Reference proteome</keyword>
<dbReference type="InterPro" id="IPR013762">
    <property type="entry name" value="Integrase-like_cat_sf"/>
</dbReference>
<dbReference type="GO" id="GO:0006310">
    <property type="term" value="P:DNA recombination"/>
    <property type="evidence" value="ECO:0007669"/>
    <property type="project" value="UniProtKB-KW"/>
</dbReference>
<dbReference type="PANTHER" id="PTHR30349">
    <property type="entry name" value="PHAGE INTEGRASE-RELATED"/>
    <property type="match status" value="1"/>
</dbReference>
<evidence type="ECO:0000256" key="4">
    <source>
        <dbReference type="ARBA" id="ARBA00023172"/>
    </source>
</evidence>
<dbReference type="Gene3D" id="1.10.150.130">
    <property type="match status" value="1"/>
</dbReference>
<dbReference type="InterPro" id="IPR011010">
    <property type="entry name" value="DNA_brk_join_enz"/>
</dbReference>
<evidence type="ECO:0000256" key="2">
    <source>
        <dbReference type="ARBA" id="ARBA00022908"/>
    </source>
</evidence>
<dbReference type="SUPFAM" id="SSF56349">
    <property type="entry name" value="DNA breaking-rejoining enzymes"/>
    <property type="match status" value="1"/>
</dbReference>
<evidence type="ECO:0000259" key="5">
    <source>
        <dbReference type="PROSITE" id="PS51898"/>
    </source>
</evidence>
<dbReference type="InterPro" id="IPR010998">
    <property type="entry name" value="Integrase_recombinase_N"/>
</dbReference>
<dbReference type="PANTHER" id="PTHR30349:SF64">
    <property type="entry name" value="PROPHAGE INTEGRASE INTD-RELATED"/>
    <property type="match status" value="1"/>
</dbReference>
<evidence type="ECO:0000313" key="7">
    <source>
        <dbReference type="Proteomes" id="UP000092565"/>
    </source>
</evidence>
<protein>
    <submittedName>
        <fullName evidence="6">Integrase</fullName>
    </submittedName>
</protein>
<accession>A0A1B0ZPC1</accession>
<dbReference type="GO" id="GO:0015074">
    <property type="term" value="P:DNA integration"/>
    <property type="evidence" value="ECO:0007669"/>
    <property type="project" value="UniProtKB-KW"/>
</dbReference>
<dbReference type="RefSeq" id="WP_065271012.1">
    <property type="nucleotide sequence ID" value="NZ_CP015124.1"/>
</dbReference>
<name>A0A1B0ZPC1_9RHOB</name>
<gene>
    <name evidence="6" type="ORF">JL2886_01036</name>
</gene>
<keyword evidence="3" id="KW-0238">DNA-binding</keyword>
<dbReference type="AlphaFoldDB" id="A0A1B0ZPC1"/>
<dbReference type="EMBL" id="CP015124">
    <property type="protein sequence ID" value="ANP35958.1"/>
    <property type="molecule type" value="Genomic_DNA"/>
</dbReference>
<proteinExistence type="inferred from homology"/>
<feature type="domain" description="Tyr recombinase" evidence="5">
    <location>
        <begin position="155"/>
        <end position="322"/>
    </location>
</feature>
<evidence type="ECO:0000256" key="1">
    <source>
        <dbReference type="ARBA" id="ARBA00008857"/>
    </source>
</evidence>
<evidence type="ECO:0000256" key="3">
    <source>
        <dbReference type="ARBA" id="ARBA00023125"/>
    </source>
</evidence>
<sequence length="332" mass="37805">MVRKKFTATKTVKGRKYQYFRKDGQYVRLPDDPNSEEYDREYWRLMRGGGSLSQKFTFEKLILSYKQSPKWDRLAPRTRADYSKVLEYLSDTVGSKNPTKMRRSTIIEAQMANRHRARFANYIPHMLSILFEHAIDLDWQRDNPAKGIAKIQTGEGHKPWPASAIELYREHADGLELLIFELALGTGQRASDLTRMEWSHIEDDGIWVTQGKTKARLWIPFTARLAAALAAPRRDSARHILASDTGQPLKYDQLQKKVMAVRKSAGLTAYSLHGLRYSAAGELAEAGCTDQQIAAITGHKSLSMVQKYSKGASQKRLAKEAQSLREQSKNRS</sequence>
<keyword evidence="2" id="KW-0229">DNA integration</keyword>
<evidence type="ECO:0000313" key="6">
    <source>
        <dbReference type="EMBL" id="ANP35958.1"/>
    </source>
</evidence>
<reference evidence="6 7" key="1">
    <citation type="submission" date="2016-04" db="EMBL/GenBank/DDBJ databases">
        <authorList>
            <person name="Evans L.H."/>
            <person name="Alamgir A."/>
            <person name="Owens N."/>
            <person name="Weber N.D."/>
            <person name="Virtaneva K."/>
            <person name="Barbian K."/>
            <person name="Babar A."/>
            <person name="Rosenke K."/>
        </authorList>
    </citation>
    <scope>NUCLEOTIDE SEQUENCE [LARGE SCALE GENOMIC DNA]</scope>
    <source>
        <strain evidence="6 7">JL2886</strain>
    </source>
</reference>
<dbReference type="PATRIC" id="fig|60890.4.peg.1009"/>
<dbReference type="Gene3D" id="1.10.443.10">
    <property type="entry name" value="Intergrase catalytic core"/>
    <property type="match status" value="1"/>
</dbReference>
<dbReference type="Pfam" id="PF00589">
    <property type="entry name" value="Phage_integrase"/>
    <property type="match status" value="1"/>
</dbReference>